<evidence type="ECO:0000259" key="1">
    <source>
        <dbReference type="Pfam" id="PF12680"/>
    </source>
</evidence>
<dbReference type="Gene3D" id="3.10.450.50">
    <property type="match status" value="1"/>
</dbReference>
<dbReference type="Pfam" id="PF12680">
    <property type="entry name" value="SnoaL_2"/>
    <property type="match status" value="1"/>
</dbReference>
<dbReference type="InterPro" id="IPR032710">
    <property type="entry name" value="NTF2-like_dom_sf"/>
</dbReference>
<dbReference type="EMBL" id="JBHRTR010000028">
    <property type="protein sequence ID" value="MFC3228811.1"/>
    <property type="molecule type" value="Genomic_DNA"/>
</dbReference>
<reference evidence="3" key="1">
    <citation type="journal article" date="2019" name="Int. J. Syst. Evol. Microbiol.">
        <title>The Global Catalogue of Microorganisms (GCM) 10K type strain sequencing project: providing services to taxonomists for standard genome sequencing and annotation.</title>
        <authorList>
            <consortium name="The Broad Institute Genomics Platform"/>
            <consortium name="The Broad Institute Genome Sequencing Center for Infectious Disease"/>
            <person name="Wu L."/>
            <person name="Ma J."/>
        </authorList>
    </citation>
    <scope>NUCLEOTIDE SEQUENCE [LARGE SCALE GENOMIC DNA]</scope>
    <source>
        <strain evidence="3">KCTC 42964</strain>
    </source>
</reference>
<feature type="domain" description="SnoaL-like" evidence="1">
    <location>
        <begin position="15"/>
        <end position="119"/>
    </location>
</feature>
<comment type="caution">
    <text evidence="2">The sequence shown here is derived from an EMBL/GenBank/DDBJ whole genome shotgun (WGS) entry which is preliminary data.</text>
</comment>
<keyword evidence="3" id="KW-1185">Reference proteome</keyword>
<dbReference type="SUPFAM" id="SSF54427">
    <property type="entry name" value="NTF2-like"/>
    <property type="match status" value="1"/>
</dbReference>
<name>A0ABV7L2B8_9PROT</name>
<proteinExistence type="predicted"/>
<evidence type="ECO:0000313" key="3">
    <source>
        <dbReference type="Proteomes" id="UP001595528"/>
    </source>
</evidence>
<dbReference type="RefSeq" id="WP_379902275.1">
    <property type="nucleotide sequence ID" value="NZ_JBHRTR010000028.1"/>
</dbReference>
<accession>A0ABV7L2B8</accession>
<protein>
    <submittedName>
        <fullName evidence="2">Nuclear transport factor 2 family protein</fullName>
    </submittedName>
</protein>
<dbReference type="InterPro" id="IPR037401">
    <property type="entry name" value="SnoaL-like"/>
</dbReference>
<evidence type="ECO:0000313" key="2">
    <source>
        <dbReference type="EMBL" id="MFC3228811.1"/>
    </source>
</evidence>
<sequence length="130" mass="14461">MKTLTEGQLIELVERDYFGNVDAKDLEGVLSVLAPDARLTVKTAAVIHEGRDTGIRRMLTDFLAAFREGWHGDFAHVVDVPNQRIASRFDVRLVDHGGAVSTASNANFFQIRDGLIAEIFVYMSIENVLK</sequence>
<dbReference type="Proteomes" id="UP001595528">
    <property type="component" value="Unassembled WGS sequence"/>
</dbReference>
<organism evidence="2 3">
    <name type="scientific">Marinibaculum pumilum</name>
    <dbReference type="NCBI Taxonomy" id="1766165"/>
    <lineage>
        <taxon>Bacteria</taxon>
        <taxon>Pseudomonadati</taxon>
        <taxon>Pseudomonadota</taxon>
        <taxon>Alphaproteobacteria</taxon>
        <taxon>Rhodospirillales</taxon>
        <taxon>Rhodospirillaceae</taxon>
        <taxon>Marinibaculum</taxon>
    </lineage>
</organism>
<gene>
    <name evidence="2" type="ORF">ACFOGJ_16320</name>
</gene>